<dbReference type="EMBL" id="CP108222">
    <property type="protein sequence ID" value="WTT18218.1"/>
    <property type="molecule type" value="Genomic_DNA"/>
</dbReference>
<organism evidence="1">
    <name type="scientific">Streptomyces sp. NBC_00093</name>
    <dbReference type="NCBI Taxonomy" id="2975649"/>
    <lineage>
        <taxon>Bacteria</taxon>
        <taxon>Bacillati</taxon>
        <taxon>Actinomycetota</taxon>
        <taxon>Actinomycetes</taxon>
        <taxon>Kitasatosporales</taxon>
        <taxon>Streptomycetaceae</taxon>
        <taxon>Streptomyces</taxon>
    </lineage>
</organism>
<sequence length="86" mass="9292">MSGENEKDHGPRNLTHDPTGALTETFAFTCLDCGTAWHRTFEVIVLPDPAGCLNPLEYVDEDGRAMRSPLTDAVCAACGSRKVRVG</sequence>
<protein>
    <recommendedName>
        <fullName evidence="2">Small CPxCG-related zinc finger protein</fullName>
    </recommendedName>
</protein>
<accession>A0AAU2A1V3</accession>
<evidence type="ECO:0000313" key="1">
    <source>
        <dbReference type="EMBL" id="WTT18218.1"/>
    </source>
</evidence>
<evidence type="ECO:0008006" key="2">
    <source>
        <dbReference type="Google" id="ProtNLM"/>
    </source>
</evidence>
<proteinExistence type="predicted"/>
<dbReference type="AlphaFoldDB" id="A0AAU2A1V3"/>
<reference evidence="1" key="1">
    <citation type="submission" date="2022-10" db="EMBL/GenBank/DDBJ databases">
        <title>The complete genomes of actinobacterial strains from the NBC collection.</title>
        <authorList>
            <person name="Joergensen T.S."/>
            <person name="Alvarez Arevalo M."/>
            <person name="Sterndorff E.B."/>
            <person name="Faurdal D."/>
            <person name="Vuksanovic O."/>
            <person name="Mourched A.-S."/>
            <person name="Charusanti P."/>
            <person name="Shaw S."/>
            <person name="Blin K."/>
            <person name="Weber T."/>
        </authorList>
    </citation>
    <scope>NUCLEOTIDE SEQUENCE</scope>
    <source>
        <strain evidence="1">NBC_00093</strain>
    </source>
</reference>
<name>A0AAU2A1V3_9ACTN</name>
<gene>
    <name evidence="1" type="ORF">OHA22_23095</name>
</gene>